<dbReference type="Pfam" id="PF25583">
    <property type="entry name" value="WCX"/>
    <property type="match status" value="1"/>
</dbReference>
<dbReference type="InterPro" id="IPR051534">
    <property type="entry name" value="CBASS_pafABC_assoc_protein"/>
</dbReference>
<organism evidence="2 3">
    <name type="scientific">Shewanella glacialipiscicola</name>
    <dbReference type="NCBI Taxonomy" id="614069"/>
    <lineage>
        <taxon>Bacteria</taxon>
        <taxon>Pseudomonadati</taxon>
        <taxon>Pseudomonadota</taxon>
        <taxon>Gammaproteobacteria</taxon>
        <taxon>Alteromonadales</taxon>
        <taxon>Shewanellaceae</taxon>
        <taxon>Shewanella</taxon>
    </lineage>
</organism>
<feature type="domain" description="WCX" evidence="1">
    <location>
        <begin position="250"/>
        <end position="326"/>
    </location>
</feature>
<evidence type="ECO:0000313" key="2">
    <source>
        <dbReference type="EMBL" id="GMA83748.1"/>
    </source>
</evidence>
<protein>
    <recommendedName>
        <fullName evidence="1">WCX domain-containing protein</fullName>
    </recommendedName>
</protein>
<dbReference type="PANTHER" id="PTHR34580:SF1">
    <property type="entry name" value="PROTEIN PAFC"/>
    <property type="match status" value="1"/>
</dbReference>
<dbReference type="RefSeq" id="WP_220772297.1">
    <property type="nucleotide sequence ID" value="NZ_BPFC01000005.1"/>
</dbReference>
<dbReference type="EMBL" id="BSUY01000001">
    <property type="protein sequence ID" value="GMA83748.1"/>
    <property type="molecule type" value="Genomic_DNA"/>
</dbReference>
<gene>
    <name evidence="2" type="ORF">GCM10025855_32810</name>
</gene>
<keyword evidence="3" id="KW-1185">Reference proteome</keyword>
<accession>A0ABQ6J8G3</accession>
<sequence>MQPNFQRQVTLLSLIPRAPRKISVNELVERLVNRTHDAGKRSVQRDLKAMYEMGTFGLRLDNRSKPYGWSIESCWRGLNLDLMDQHMALALTTLKRSASQLMPPQSLQQLQPYFERADKVLASDPENPWLYWACRVAQLPEPYPFILPSHEPKSLEVIQQAILDRKQISCDIKKLISGNMHWLHYSHINPQGILSRDSVVLLAFTIGSFDTRLHHKPIGLLRNAQLLPSKAVESENFDIKNADPGTQNEKIQLELLLSDRATFIMREAKFSEDQDMQLQEDGRFRVTAKVFDTPKLRAALWEMADTVEVLAPTRLREHFVNMTQKMRAKYL</sequence>
<evidence type="ECO:0000259" key="1">
    <source>
        <dbReference type="Pfam" id="PF25583"/>
    </source>
</evidence>
<proteinExistence type="predicted"/>
<dbReference type="Proteomes" id="UP001157046">
    <property type="component" value="Unassembled WGS sequence"/>
</dbReference>
<dbReference type="PANTHER" id="PTHR34580">
    <property type="match status" value="1"/>
</dbReference>
<evidence type="ECO:0000313" key="3">
    <source>
        <dbReference type="Proteomes" id="UP001157046"/>
    </source>
</evidence>
<dbReference type="InterPro" id="IPR057727">
    <property type="entry name" value="WCX_dom"/>
</dbReference>
<comment type="caution">
    <text evidence="2">The sequence shown here is derived from an EMBL/GenBank/DDBJ whole genome shotgun (WGS) entry which is preliminary data.</text>
</comment>
<name>A0ABQ6J8G3_9GAMM</name>
<reference evidence="3" key="1">
    <citation type="journal article" date="2019" name="Int. J. Syst. Evol. Microbiol.">
        <title>The Global Catalogue of Microorganisms (GCM) 10K type strain sequencing project: providing services to taxonomists for standard genome sequencing and annotation.</title>
        <authorList>
            <consortium name="The Broad Institute Genomics Platform"/>
            <consortium name="The Broad Institute Genome Sequencing Center for Infectious Disease"/>
            <person name="Wu L."/>
            <person name="Ma J."/>
        </authorList>
    </citation>
    <scope>NUCLEOTIDE SEQUENCE [LARGE SCALE GENOMIC DNA]</scope>
    <source>
        <strain evidence="3">NBRC 102030</strain>
    </source>
</reference>